<accession>A0A1G9S5Z3</accession>
<evidence type="ECO:0000313" key="2">
    <source>
        <dbReference type="Proteomes" id="UP000182146"/>
    </source>
</evidence>
<proteinExistence type="predicted"/>
<evidence type="ECO:0000313" key="1">
    <source>
        <dbReference type="EMBL" id="SDM30175.1"/>
    </source>
</evidence>
<organism evidence="1 2">
    <name type="scientific">Geoalkalibacter ferrihydriticus</name>
    <dbReference type="NCBI Taxonomy" id="392333"/>
    <lineage>
        <taxon>Bacteria</taxon>
        <taxon>Pseudomonadati</taxon>
        <taxon>Thermodesulfobacteriota</taxon>
        <taxon>Desulfuromonadia</taxon>
        <taxon>Desulfuromonadales</taxon>
        <taxon>Geoalkalibacteraceae</taxon>
        <taxon>Geoalkalibacter</taxon>
    </lineage>
</organism>
<dbReference type="STRING" id="392333.SAMN05660860_02230"/>
<dbReference type="Proteomes" id="UP000182146">
    <property type="component" value="Unassembled WGS sequence"/>
</dbReference>
<dbReference type="AlphaFoldDB" id="A0A1G9S5Z3"/>
<reference evidence="1 2" key="1">
    <citation type="submission" date="2016-10" db="EMBL/GenBank/DDBJ databases">
        <authorList>
            <person name="de Groot N.N."/>
        </authorList>
    </citation>
    <scope>NUCLEOTIDE SEQUENCE [LARGE SCALE GENOMIC DNA]</scope>
    <source>
        <strain evidence="1 2">DSM 17813</strain>
    </source>
</reference>
<protein>
    <submittedName>
        <fullName evidence="1">Uncharacterized protein</fullName>
    </submittedName>
</protein>
<gene>
    <name evidence="1" type="ORF">SAMN05660860_02230</name>
</gene>
<name>A0A1G9S5Z3_9BACT</name>
<sequence length="254" mass="28781">MCQLDRFGNFALIAGDGTGTLGRWDRDAGNFCNLKLKAVYSFFLVAWNDYTTAITEEFETQADPFGQELGLKGAVVRAFRSARGDTFKQIEVKEWPGCVRERMGREQDPFMLGIRENFADFSPLSSTWAIVWFSDFREKPDCIYRVFGALAQMVRRQEDVLQYPQSLSVPGKRADAIEIKPGAFGVSINVKALLQDLKRCPGVDIADTSPTRMVISGRWHIILSFGSDRRMRMHYSAMERTQVPGLHPASERIH</sequence>
<dbReference type="EMBL" id="FNGU01000005">
    <property type="protein sequence ID" value="SDM30175.1"/>
    <property type="molecule type" value="Genomic_DNA"/>
</dbReference>